<evidence type="ECO:0000313" key="2">
    <source>
        <dbReference type="Proteomes" id="UP000796880"/>
    </source>
</evidence>
<sequence length="157" mass="16944">MSLCSRPKRISALIITGRMVIGPTYCAGPPTLMLGVRIGVPTLGLSACLGRGVPEEELAPRFEFFLTNCSSTAGSDPGDSIVGMSLGTMLHASAIMSWVCLEARQGRARDFREELSLRGSEKAWLGRRGGSVVMARNNFPWLEYGKSEEGSKGKFTQ</sequence>
<dbReference type="Proteomes" id="UP000796880">
    <property type="component" value="Unassembled WGS sequence"/>
</dbReference>
<name>A0A8K0GRB6_9ROSA</name>
<comment type="caution">
    <text evidence="1">The sequence shown here is derived from an EMBL/GenBank/DDBJ whole genome shotgun (WGS) entry which is preliminary data.</text>
</comment>
<protein>
    <submittedName>
        <fullName evidence="1">Uncharacterized protein</fullName>
    </submittedName>
</protein>
<organism evidence="1 2">
    <name type="scientific">Rhamnella rubrinervis</name>
    <dbReference type="NCBI Taxonomy" id="2594499"/>
    <lineage>
        <taxon>Eukaryota</taxon>
        <taxon>Viridiplantae</taxon>
        <taxon>Streptophyta</taxon>
        <taxon>Embryophyta</taxon>
        <taxon>Tracheophyta</taxon>
        <taxon>Spermatophyta</taxon>
        <taxon>Magnoliopsida</taxon>
        <taxon>eudicotyledons</taxon>
        <taxon>Gunneridae</taxon>
        <taxon>Pentapetalae</taxon>
        <taxon>rosids</taxon>
        <taxon>fabids</taxon>
        <taxon>Rosales</taxon>
        <taxon>Rhamnaceae</taxon>
        <taxon>rhamnoid group</taxon>
        <taxon>Rhamneae</taxon>
        <taxon>Rhamnella</taxon>
    </lineage>
</organism>
<reference evidence="1" key="1">
    <citation type="submission" date="2020-03" db="EMBL/GenBank/DDBJ databases">
        <title>A high-quality chromosome-level genome assembly of a woody plant with both climbing and erect habits, Rhamnella rubrinervis.</title>
        <authorList>
            <person name="Lu Z."/>
            <person name="Yang Y."/>
            <person name="Zhu X."/>
            <person name="Sun Y."/>
        </authorList>
    </citation>
    <scope>NUCLEOTIDE SEQUENCE</scope>
    <source>
        <strain evidence="1">BYM</strain>
        <tissue evidence="1">Leaf</tissue>
    </source>
</reference>
<evidence type="ECO:0000313" key="1">
    <source>
        <dbReference type="EMBL" id="KAF3434546.1"/>
    </source>
</evidence>
<dbReference type="AlphaFoldDB" id="A0A8K0GRB6"/>
<dbReference type="EMBL" id="VOIH02000010">
    <property type="protein sequence ID" value="KAF3434546.1"/>
    <property type="molecule type" value="Genomic_DNA"/>
</dbReference>
<proteinExistence type="predicted"/>
<keyword evidence="2" id="KW-1185">Reference proteome</keyword>
<accession>A0A8K0GRB6</accession>
<gene>
    <name evidence="1" type="ORF">FNV43_RR21631</name>
</gene>